<organism evidence="2 3">
    <name type="scientific">Macrosiphum euphorbiae</name>
    <name type="common">potato aphid</name>
    <dbReference type="NCBI Taxonomy" id="13131"/>
    <lineage>
        <taxon>Eukaryota</taxon>
        <taxon>Metazoa</taxon>
        <taxon>Ecdysozoa</taxon>
        <taxon>Arthropoda</taxon>
        <taxon>Hexapoda</taxon>
        <taxon>Insecta</taxon>
        <taxon>Pterygota</taxon>
        <taxon>Neoptera</taxon>
        <taxon>Paraneoptera</taxon>
        <taxon>Hemiptera</taxon>
        <taxon>Sternorrhyncha</taxon>
        <taxon>Aphidomorpha</taxon>
        <taxon>Aphidoidea</taxon>
        <taxon>Aphididae</taxon>
        <taxon>Macrosiphini</taxon>
        <taxon>Macrosiphum</taxon>
    </lineage>
</organism>
<evidence type="ECO:0000259" key="1">
    <source>
        <dbReference type="Pfam" id="PF16794"/>
    </source>
</evidence>
<evidence type="ECO:0000313" key="2">
    <source>
        <dbReference type="EMBL" id="CAI6353401.1"/>
    </source>
</evidence>
<dbReference type="Proteomes" id="UP001160148">
    <property type="component" value="Unassembled WGS sequence"/>
</dbReference>
<gene>
    <name evidence="2" type="ORF">MEUPH1_LOCUS9527</name>
</gene>
<evidence type="ECO:0000313" key="3">
    <source>
        <dbReference type="Proteomes" id="UP001160148"/>
    </source>
</evidence>
<comment type="caution">
    <text evidence="2">The sequence shown here is derived from an EMBL/GenBank/DDBJ whole genome shotgun (WGS) entry which is preliminary data.</text>
</comment>
<name>A0AAV0WC41_9HEMI</name>
<dbReference type="Pfam" id="PF16794">
    <property type="entry name" value="fn3_4"/>
    <property type="match status" value="1"/>
</dbReference>
<dbReference type="AlphaFoldDB" id="A0AAV0WC41"/>
<proteinExistence type="predicted"/>
<dbReference type="EMBL" id="CARXXK010000002">
    <property type="protein sequence ID" value="CAI6353401.1"/>
    <property type="molecule type" value="Genomic_DNA"/>
</dbReference>
<reference evidence="2 3" key="1">
    <citation type="submission" date="2023-01" db="EMBL/GenBank/DDBJ databases">
        <authorList>
            <person name="Whitehead M."/>
        </authorList>
    </citation>
    <scope>NUCLEOTIDE SEQUENCE [LARGE SCALE GENOMIC DNA]</scope>
</reference>
<protein>
    <recommendedName>
        <fullName evidence="1">Activating transcription factor 7-interacting protein Fn3 domain-containing protein</fullName>
    </recommendedName>
</protein>
<feature type="domain" description="Activating transcription factor 7-interacting protein Fn3" evidence="1">
    <location>
        <begin position="133"/>
        <end position="208"/>
    </location>
</feature>
<keyword evidence="3" id="KW-1185">Reference proteome</keyword>
<sequence length="212" mass="23717">MDARRITIKIDNGGNDNFNMHCSMSKQKSVIGHSIDEVDPMLNEEFNLRMEVVNDTVVTSHGKSPKRRQSVTVVERRSQSPIRSPMPPLPFPPKHRINTAWKKTPPIPKLTVCTEPGTVKLTCDDGMGVASYQLYAPLDGYELFACILDGGVDNAKWEKLTYILASAPNQNQRVPITCKLTKKARGIEYYFAVRGVDVHERCGPCAVVYARL</sequence>
<dbReference type="InterPro" id="IPR056565">
    <property type="entry name" value="Fn3_ATF7IP"/>
</dbReference>
<accession>A0AAV0WC41</accession>